<feature type="repeat" description="TPR" evidence="1">
    <location>
        <begin position="207"/>
        <end position="240"/>
    </location>
</feature>
<dbReference type="PROSITE" id="PS50005">
    <property type="entry name" value="TPR"/>
    <property type="match status" value="7"/>
</dbReference>
<dbReference type="PANTHER" id="PTHR12558:SF13">
    <property type="entry name" value="CELL DIVISION CYCLE PROTEIN 27 HOMOLOG"/>
    <property type="match status" value="1"/>
</dbReference>
<feature type="repeat" description="TPR" evidence="1">
    <location>
        <begin position="343"/>
        <end position="376"/>
    </location>
</feature>
<dbReference type="InterPro" id="IPR011990">
    <property type="entry name" value="TPR-like_helical_dom_sf"/>
</dbReference>
<organism evidence="2 3">
    <name type="scientific">Lishizhenia tianjinensis</name>
    <dbReference type="NCBI Taxonomy" id="477690"/>
    <lineage>
        <taxon>Bacteria</taxon>
        <taxon>Pseudomonadati</taxon>
        <taxon>Bacteroidota</taxon>
        <taxon>Flavobacteriia</taxon>
        <taxon>Flavobacteriales</taxon>
        <taxon>Crocinitomicaceae</taxon>
        <taxon>Lishizhenia</taxon>
    </lineage>
</organism>
<gene>
    <name evidence="2" type="ORF">SAMN05216474_1056</name>
</gene>
<dbReference type="SUPFAM" id="SSF48452">
    <property type="entry name" value="TPR-like"/>
    <property type="match status" value="1"/>
</dbReference>
<feature type="repeat" description="TPR" evidence="1">
    <location>
        <begin position="173"/>
        <end position="206"/>
    </location>
</feature>
<sequence length="465" mass="53908">MYEEEEEYFSEREFNEDLNAFNAMYRKDDFRFMDSDRLEALIDHFIISSNYKKAKWGVEMALSHFPFNTMFLLRKAQILSANGELKEALEILNELEKMDPTNLELVLTKASSFSQLRDSKNAIRYFNLALELADDMEKDEIYLDLAMEYNNVKDYKSAVKILKRAIAENPKNEVAVYEIAFCYDQLGEYKKAIKCFKDYIDENPYSFTAWYNLANAYLKVDNFEKAIWAYDYSIIINDDFPPAYFNLGNAYLSSSKPRKALECFEKCLEVEGEDALILSYMGECYEDLGELNLAMNCYNRSAILNPQLPEAWLGMGIVNDLEGKAEEAIKLVTKAIDLAPDNASFYHVLAGILEKEERMEDALEVYEKGVKLDDTNEDLALDYLKFLAGEAPYLVESIYESNPGFHNMPELDLIRVYAYYQNQEYTNAYLILDNIINTDADLAKKLFLHYPEAKNISGFRDRIEN</sequence>
<dbReference type="SMART" id="SM00028">
    <property type="entry name" value="TPR"/>
    <property type="match status" value="9"/>
</dbReference>
<proteinExistence type="predicted"/>
<dbReference type="Pfam" id="PF12895">
    <property type="entry name" value="ANAPC3"/>
    <property type="match status" value="1"/>
</dbReference>
<feature type="repeat" description="TPR" evidence="1">
    <location>
        <begin position="139"/>
        <end position="172"/>
    </location>
</feature>
<dbReference type="EMBL" id="FPAS01000001">
    <property type="protein sequence ID" value="SFT52148.1"/>
    <property type="molecule type" value="Genomic_DNA"/>
</dbReference>
<keyword evidence="1" id="KW-0802">TPR repeat</keyword>
<dbReference type="RefSeq" id="WP_090247196.1">
    <property type="nucleotide sequence ID" value="NZ_FPAS01000001.1"/>
</dbReference>
<dbReference type="Gene3D" id="1.25.40.10">
    <property type="entry name" value="Tetratricopeptide repeat domain"/>
    <property type="match status" value="1"/>
</dbReference>
<dbReference type="STRING" id="477690.SAMN05216474_1056"/>
<dbReference type="PANTHER" id="PTHR12558">
    <property type="entry name" value="CELL DIVISION CYCLE 16,23,27"/>
    <property type="match status" value="1"/>
</dbReference>
<feature type="repeat" description="TPR" evidence="1">
    <location>
        <begin position="275"/>
        <end position="308"/>
    </location>
</feature>
<dbReference type="Proteomes" id="UP000236454">
    <property type="component" value="Unassembled WGS sequence"/>
</dbReference>
<protein>
    <submittedName>
        <fullName evidence="2">Tetratricopeptide repeat-containing protein</fullName>
    </submittedName>
</protein>
<keyword evidence="3" id="KW-1185">Reference proteome</keyword>
<evidence type="ECO:0000256" key="1">
    <source>
        <dbReference type="PROSITE-ProRule" id="PRU00339"/>
    </source>
</evidence>
<dbReference type="AlphaFoldDB" id="A0A1I6YPC2"/>
<name>A0A1I6YPC2_9FLAO</name>
<accession>A0A1I6YPC2</accession>
<reference evidence="2 3" key="1">
    <citation type="submission" date="2016-10" db="EMBL/GenBank/DDBJ databases">
        <authorList>
            <person name="de Groot N.N."/>
        </authorList>
    </citation>
    <scope>NUCLEOTIDE SEQUENCE [LARGE SCALE GENOMIC DNA]</scope>
    <source>
        <strain evidence="2 3">CGMCC 1.7005</strain>
    </source>
</reference>
<dbReference type="Pfam" id="PF14559">
    <property type="entry name" value="TPR_19"/>
    <property type="match status" value="1"/>
</dbReference>
<dbReference type="OrthoDB" id="9803982at2"/>
<evidence type="ECO:0000313" key="3">
    <source>
        <dbReference type="Proteomes" id="UP000236454"/>
    </source>
</evidence>
<dbReference type="Pfam" id="PF13181">
    <property type="entry name" value="TPR_8"/>
    <property type="match status" value="2"/>
</dbReference>
<evidence type="ECO:0000313" key="2">
    <source>
        <dbReference type="EMBL" id="SFT52148.1"/>
    </source>
</evidence>
<feature type="repeat" description="TPR" evidence="1">
    <location>
        <begin position="241"/>
        <end position="274"/>
    </location>
</feature>
<feature type="repeat" description="TPR" evidence="1">
    <location>
        <begin position="309"/>
        <end position="342"/>
    </location>
</feature>
<dbReference type="Pfam" id="PF00515">
    <property type="entry name" value="TPR_1"/>
    <property type="match status" value="1"/>
</dbReference>
<dbReference type="InterPro" id="IPR019734">
    <property type="entry name" value="TPR_rpt"/>
</dbReference>